<keyword evidence="1" id="KW-0677">Repeat</keyword>
<dbReference type="InterPro" id="IPR036770">
    <property type="entry name" value="Ankyrin_rpt-contain_sf"/>
</dbReference>
<dbReference type="OrthoDB" id="6187831at2759"/>
<dbReference type="PANTHER" id="PTHR24171:SF9">
    <property type="entry name" value="ANKYRIN REPEAT DOMAIN-CONTAINING PROTEIN 39"/>
    <property type="match status" value="1"/>
</dbReference>
<keyword evidence="2 3" id="KW-0040">ANK repeat</keyword>
<dbReference type="Pfam" id="PF03281">
    <property type="entry name" value="Mab-21"/>
    <property type="match status" value="1"/>
</dbReference>
<dbReference type="PROSITE" id="PS50297">
    <property type="entry name" value="ANK_REP_REGION"/>
    <property type="match status" value="1"/>
</dbReference>
<sequence>MKYRPLPDLFRTFLVKGTVNVNTSDIYGSTPLHFAAYHNYEEQIEILLKYGTDINARDNLQERPLDTAKRHNSFRCIALLKAADRTTVEHIMTFIRKTMLRDKTFEEILRGLPETIISSCVKSPQDIKTLLQLPLNLKDFMNYLLESYYTRSPKYSFEVDSVTFDVNNIVTSLCTQIRKYYSRFEMSVFPSGSMAEGTKICRPDEFDFILCLDKLNDITDIVMADNSMKKGFASLKYKNIPDVDEYLPFTDADGYFLPILFLRLFSEYLKRALNEPHLWKKGNFYNLMLIIFAKPVFTFDVYWFGFVYKQLKISIDLVSAVYKRGWWPKNIDVDKIPLISSDIKAAGCFLTLQTKGCQISLNNSHCISRTCNSEDNDDELAENVADCSCSCTDMPYEVIAK</sequence>
<dbReference type="PROSITE" id="PS50088">
    <property type="entry name" value="ANK_REPEAT"/>
    <property type="match status" value="1"/>
</dbReference>
<feature type="domain" description="Mab-21-like nucleotidyltransferase" evidence="4">
    <location>
        <begin position="195"/>
        <end position="331"/>
    </location>
</feature>
<dbReference type="Pfam" id="PF13857">
    <property type="entry name" value="Ank_5"/>
    <property type="match status" value="1"/>
</dbReference>
<accession>A0A6J8CI72</accession>
<evidence type="ECO:0000256" key="3">
    <source>
        <dbReference type="PROSITE-ProRule" id="PRU00023"/>
    </source>
</evidence>
<evidence type="ECO:0000313" key="6">
    <source>
        <dbReference type="Proteomes" id="UP000507470"/>
    </source>
</evidence>
<gene>
    <name evidence="5" type="ORF">MCOR_29413</name>
</gene>
<dbReference type="PANTHER" id="PTHR24171">
    <property type="entry name" value="ANKYRIN REPEAT DOMAIN-CONTAINING PROTEIN 39-RELATED"/>
    <property type="match status" value="1"/>
</dbReference>
<reference evidence="5 6" key="1">
    <citation type="submission" date="2020-06" db="EMBL/GenBank/DDBJ databases">
        <authorList>
            <person name="Li R."/>
            <person name="Bekaert M."/>
        </authorList>
    </citation>
    <scope>NUCLEOTIDE SEQUENCE [LARGE SCALE GENOMIC DNA]</scope>
    <source>
        <strain evidence="6">wild</strain>
    </source>
</reference>
<name>A0A6J8CI72_MYTCO</name>
<evidence type="ECO:0000256" key="1">
    <source>
        <dbReference type="ARBA" id="ARBA00022737"/>
    </source>
</evidence>
<keyword evidence="6" id="KW-1185">Reference proteome</keyword>
<evidence type="ECO:0000259" key="4">
    <source>
        <dbReference type="Pfam" id="PF03281"/>
    </source>
</evidence>
<organism evidence="5 6">
    <name type="scientific">Mytilus coruscus</name>
    <name type="common">Sea mussel</name>
    <dbReference type="NCBI Taxonomy" id="42192"/>
    <lineage>
        <taxon>Eukaryota</taxon>
        <taxon>Metazoa</taxon>
        <taxon>Spiralia</taxon>
        <taxon>Lophotrochozoa</taxon>
        <taxon>Mollusca</taxon>
        <taxon>Bivalvia</taxon>
        <taxon>Autobranchia</taxon>
        <taxon>Pteriomorphia</taxon>
        <taxon>Mytilida</taxon>
        <taxon>Mytiloidea</taxon>
        <taxon>Mytilidae</taxon>
        <taxon>Mytilinae</taxon>
        <taxon>Mytilus</taxon>
    </lineage>
</organism>
<dbReference type="InterPro" id="IPR046903">
    <property type="entry name" value="Mab-21-like_nuc_Trfase"/>
</dbReference>
<dbReference type="Gene3D" id="3.30.460.90">
    <property type="match status" value="1"/>
</dbReference>
<dbReference type="AlphaFoldDB" id="A0A6J8CI72"/>
<dbReference type="EMBL" id="CACVKT020005353">
    <property type="protein sequence ID" value="CAC5394684.1"/>
    <property type="molecule type" value="Genomic_DNA"/>
</dbReference>
<proteinExistence type="predicted"/>
<dbReference type="SMART" id="SM00248">
    <property type="entry name" value="ANK"/>
    <property type="match status" value="1"/>
</dbReference>
<feature type="repeat" description="ANK" evidence="3">
    <location>
        <begin position="27"/>
        <end position="59"/>
    </location>
</feature>
<dbReference type="SUPFAM" id="SSF48403">
    <property type="entry name" value="Ankyrin repeat"/>
    <property type="match status" value="1"/>
</dbReference>
<evidence type="ECO:0000313" key="5">
    <source>
        <dbReference type="EMBL" id="CAC5394684.1"/>
    </source>
</evidence>
<evidence type="ECO:0000256" key="2">
    <source>
        <dbReference type="ARBA" id="ARBA00023043"/>
    </source>
</evidence>
<dbReference type="Proteomes" id="UP000507470">
    <property type="component" value="Unassembled WGS sequence"/>
</dbReference>
<dbReference type="Gene3D" id="1.25.40.20">
    <property type="entry name" value="Ankyrin repeat-containing domain"/>
    <property type="match status" value="1"/>
</dbReference>
<dbReference type="InterPro" id="IPR002110">
    <property type="entry name" value="Ankyrin_rpt"/>
</dbReference>
<protein>
    <recommendedName>
        <fullName evidence="4">Mab-21-like nucleotidyltransferase domain-containing protein</fullName>
    </recommendedName>
</protein>